<reference evidence="3 4" key="1">
    <citation type="submission" date="2017-08" db="EMBL/GenBank/DDBJ databases">
        <title>Harnessing the power of phylogenomics to disentangle the directionality and signatures of interkingdom host jumping in the parasitic fungal genus Tolypocladium.</title>
        <authorList>
            <person name="Quandt C.A."/>
            <person name="Patterson W."/>
            <person name="Spatafora J.W."/>
        </authorList>
    </citation>
    <scope>NUCLEOTIDE SEQUENCE [LARGE SCALE GENOMIC DNA]</scope>
    <source>
        <strain evidence="3 4">CBS 113982</strain>
    </source>
</reference>
<dbReference type="Gene3D" id="3.10.129.10">
    <property type="entry name" value="Hotdog Thioesterase"/>
    <property type="match status" value="1"/>
</dbReference>
<evidence type="ECO:0000313" key="4">
    <source>
        <dbReference type="Proteomes" id="UP000236621"/>
    </source>
</evidence>
<dbReference type="Pfam" id="PF13279">
    <property type="entry name" value="4HBT_2"/>
    <property type="match status" value="1"/>
</dbReference>
<feature type="region of interest" description="Disordered" evidence="2">
    <location>
        <begin position="25"/>
        <end position="62"/>
    </location>
</feature>
<comment type="caution">
    <text evidence="3">The sequence shown here is derived from an EMBL/GenBank/DDBJ whole genome shotgun (WGS) entry which is preliminary data.</text>
</comment>
<evidence type="ECO:0000256" key="1">
    <source>
        <dbReference type="SAM" id="Coils"/>
    </source>
</evidence>
<name>A0A2K3QBS5_9HYPO</name>
<organism evidence="3 4">
    <name type="scientific">Tolypocladium capitatum</name>
    <dbReference type="NCBI Taxonomy" id="45235"/>
    <lineage>
        <taxon>Eukaryota</taxon>
        <taxon>Fungi</taxon>
        <taxon>Dikarya</taxon>
        <taxon>Ascomycota</taxon>
        <taxon>Pezizomycotina</taxon>
        <taxon>Sordariomycetes</taxon>
        <taxon>Hypocreomycetidae</taxon>
        <taxon>Hypocreales</taxon>
        <taxon>Ophiocordycipitaceae</taxon>
        <taxon>Tolypocladium</taxon>
    </lineage>
</organism>
<evidence type="ECO:0008006" key="5">
    <source>
        <dbReference type="Google" id="ProtNLM"/>
    </source>
</evidence>
<dbReference type="AlphaFoldDB" id="A0A2K3QBS5"/>
<evidence type="ECO:0000313" key="3">
    <source>
        <dbReference type="EMBL" id="PNY24995.1"/>
    </source>
</evidence>
<keyword evidence="4" id="KW-1185">Reference proteome</keyword>
<evidence type="ECO:0000256" key="2">
    <source>
        <dbReference type="SAM" id="MobiDB-lite"/>
    </source>
</evidence>
<dbReference type="CDD" id="cd00586">
    <property type="entry name" value="4HBT"/>
    <property type="match status" value="1"/>
</dbReference>
<dbReference type="SUPFAM" id="SSF54637">
    <property type="entry name" value="Thioesterase/thiol ester dehydrase-isomerase"/>
    <property type="match status" value="1"/>
</dbReference>
<dbReference type="Proteomes" id="UP000236621">
    <property type="component" value="Unassembled WGS sequence"/>
</dbReference>
<dbReference type="InterPro" id="IPR029069">
    <property type="entry name" value="HotDog_dom_sf"/>
</dbReference>
<dbReference type="OrthoDB" id="5538558at2759"/>
<proteinExistence type="predicted"/>
<protein>
    <recommendedName>
        <fullName evidence="5">Thioesterase/thiol ester dehydrase-isomerase</fullName>
    </recommendedName>
</protein>
<dbReference type="PANTHER" id="PTHR31793">
    <property type="entry name" value="4-HYDROXYBENZOYL-COA THIOESTERASE FAMILY MEMBER"/>
    <property type="match status" value="1"/>
</dbReference>
<dbReference type="GO" id="GO:0047617">
    <property type="term" value="F:fatty acyl-CoA hydrolase activity"/>
    <property type="evidence" value="ECO:0007669"/>
    <property type="project" value="TreeGrafter"/>
</dbReference>
<dbReference type="EMBL" id="NRSZ01000822">
    <property type="protein sequence ID" value="PNY24995.1"/>
    <property type="molecule type" value="Genomic_DNA"/>
</dbReference>
<dbReference type="PANTHER" id="PTHR31793:SF39">
    <property type="entry name" value="THIOESTERASE_THIOL ESTER DEHYDRASE-ISOMERASE"/>
    <property type="match status" value="1"/>
</dbReference>
<accession>A0A2K3QBS5</accession>
<keyword evidence="1" id="KW-0175">Coiled coil</keyword>
<gene>
    <name evidence="3" type="ORF">TCAP_05059</name>
</gene>
<feature type="coiled-coil region" evidence="1">
    <location>
        <begin position="329"/>
        <end position="363"/>
    </location>
</feature>
<dbReference type="InterPro" id="IPR050563">
    <property type="entry name" value="4-hydroxybenzoyl-CoA_TE"/>
</dbReference>
<sequence>MAERRNITIVGTECSVHFSASRWLASRGRPEDDEGSGSRVGAPCSGADSDVSRAATESRGRPTRANLHLHVLGTRDQVLLAQDRIRMHAVRNPLRLPTNQIRLFGTSAGQPREPKSAALSPRWFTDLRHRIKKCLSLQIGAQDAARLRARLDYLDKHWLELSAGREGFLTGARWRGLDRHPVAWGDMPPTPTGFHTRAPRPTTHTSQGHVNNVVYNRYAESGRLNWIASFAYAAEPEHRRRWDELMMPNGVGLILRSIKSDFKLPMTYPDKVTVLHKLAEKPDYSSDSIALEAVILSERHQRPTARCFEDVVVYDYRVAKKAPLLDFMVDELRATYELQEQSKEDVERKVAQLHQELEQIEGRVEPSPS</sequence>